<dbReference type="RefSeq" id="WP_068733630.1">
    <property type="nucleotide sequence ID" value="NZ_LVYV01000012.1"/>
</dbReference>
<name>A0A163ZDK7_9BRAD</name>
<dbReference type="Gene3D" id="3.40.50.970">
    <property type="match status" value="1"/>
</dbReference>
<evidence type="ECO:0000313" key="4">
    <source>
        <dbReference type="EMBL" id="KZD23336.1"/>
    </source>
</evidence>
<comment type="caution">
    <text evidence="4">The sequence shown here is derived from an EMBL/GenBank/DDBJ whole genome shotgun (WGS) entry which is preliminary data.</text>
</comment>
<feature type="domain" description="Thiamine pyrophosphate enzyme TPP-binding" evidence="3">
    <location>
        <begin position="48"/>
        <end position="123"/>
    </location>
</feature>
<keyword evidence="1" id="KW-0210">Decarboxylase</keyword>
<keyword evidence="5" id="KW-1185">Reference proteome</keyword>
<dbReference type="EMBL" id="LVYV01000012">
    <property type="protein sequence ID" value="KZD23336.1"/>
    <property type="molecule type" value="Genomic_DNA"/>
</dbReference>
<dbReference type="STRING" id="943830.A4A58_08175"/>
<protein>
    <submittedName>
        <fullName evidence="4">Aldehyde dehydrogenase</fullName>
    </submittedName>
</protein>
<dbReference type="PANTHER" id="PTHR42818">
    <property type="entry name" value="SULFOPYRUVATE DECARBOXYLASE SUBUNIT ALPHA"/>
    <property type="match status" value="1"/>
</dbReference>
<dbReference type="InterPro" id="IPR051818">
    <property type="entry name" value="TPP_dependent_decarboxylase"/>
</dbReference>
<dbReference type="SUPFAM" id="SSF52518">
    <property type="entry name" value="Thiamin diphosphate-binding fold (THDP-binding)"/>
    <property type="match status" value="1"/>
</dbReference>
<dbReference type="PANTHER" id="PTHR42818:SF1">
    <property type="entry name" value="SULFOPYRUVATE DECARBOXYLASE"/>
    <property type="match status" value="1"/>
</dbReference>
<keyword evidence="2" id="KW-0456">Lyase</keyword>
<reference evidence="4 5" key="1">
    <citation type="submission" date="2016-03" db="EMBL/GenBank/DDBJ databases">
        <title>Microsymbionts genomes from the relict species Vavilovia formosa (Stev.) Fed.</title>
        <authorList>
            <person name="Kopat V."/>
            <person name="Chirak E."/>
            <person name="Kimeklis A."/>
            <person name="Andronov E."/>
        </authorList>
    </citation>
    <scope>NUCLEOTIDE SEQUENCE [LARGE SCALE GENOMIC DNA]</scope>
    <source>
        <strain evidence="4 5">Vaf07</strain>
    </source>
</reference>
<evidence type="ECO:0000256" key="1">
    <source>
        <dbReference type="ARBA" id="ARBA00022793"/>
    </source>
</evidence>
<organism evidence="4 5">
    <name type="scientific">Tardiphaga robiniae</name>
    <dbReference type="NCBI Taxonomy" id="943830"/>
    <lineage>
        <taxon>Bacteria</taxon>
        <taxon>Pseudomonadati</taxon>
        <taxon>Pseudomonadota</taxon>
        <taxon>Alphaproteobacteria</taxon>
        <taxon>Hyphomicrobiales</taxon>
        <taxon>Nitrobacteraceae</taxon>
        <taxon>Tardiphaga</taxon>
    </lineage>
</organism>
<dbReference type="Pfam" id="PF02775">
    <property type="entry name" value="TPP_enzyme_C"/>
    <property type="match status" value="1"/>
</dbReference>
<dbReference type="InterPro" id="IPR011766">
    <property type="entry name" value="TPP_enzyme_TPP-bd"/>
</dbReference>
<dbReference type="InterPro" id="IPR029061">
    <property type="entry name" value="THDP-binding"/>
</dbReference>
<dbReference type="OrthoDB" id="6843902at2"/>
<evidence type="ECO:0000313" key="5">
    <source>
        <dbReference type="Proteomes" id="UP000076574"/>
    </source>
</evidence>
<sequence length="198" mass="20962">MGQVNATGALDRREVVQKLLAGRKDLLVVTGLGSPSYDVMAAGDHDNNYYLWAAMGSAAMVGLGLATAKPDHSVLVITGDGEMLMGMGGLATIATRKPTNLTIAILDNGHFGETGMQVSHAGLGVNLDRVAQACGFGWTREIRDMAGVDDLRTRLSSRDGVKLATIKVKAENPPRVLPPRDGVYVKNRFRAALGHAPL</sequence>
<dbReference type="GO" id="GO:0044281">
    <property type="term" value="P:small molecule metabolic process"/>
    <property type="evidence" value="ECO:0007669"/>
    <property type="project" value="UniProtKB-ARBA"/>
</dbReference>
<dbReference type="AlphaFoldDB" id="A0A163ZDK7"/>
<gene>
    <name evidence="4" type="ORF">A4A58_08175</name>
</gene>
<dbReference type="GO" id="GO:0030976">
    <property type="term" value="F:thiamine pyrophosphate binding"/>
    <property type="evidence" value="ECO:0007669"/>
    <property type="project" value="InterPro"/>
</dbReference>
<evidence type="ECO:0000256" key="2">
    <source>
        <dbReference type="ARBA" id="ARBA00023239"/>
    </source>
</evidence>
<dbReference type="Proteomes" id="UP000076574">
    <property type="component" value="Unassembled WGS sequence"/>
</dbReference>
<accession>A0A163ZDK7</accession>
<evidence type="ECO:0000259" key="3">
    <source>
        <dbReference type="Pfam" id="PF02775"/>
    </source>
</evidence>
<dbReference type="GO" id="GO:0016831">
    <property type="term" value="F:carboxy-lyase activity"/>
    <property type="evidence" value="ECO:0007669"/>
    <property type="project" value="UniProtKB-KW"/>
</dbReference>
<proteinExistence type="predicted"/>